<dbReference type="SMART" id="SM00729">
    <property type="entry name" value="Elp3"/>
    <property type="match status" value="1"/>
</dbReference>
<feature type="domain" description="Radical SAM core" evidence="6">
    <location>
        <begin position="202"/>
        <end position="443"/>
    </location>
</feature>
<dbReference type="GO" id="GO:0003824">
    <property type="term" value="F:catalytic activity"/>
    <property type="evidence" value="ECO:0007669"/>
    <property type="project" value="InterPro"/>
</dbReference>
<keyword evidence="2" id="KW-0949">S-adenosyl-L-methionine</keyword>
<evidence type="ECO:0000256" key="1">
    <source>
        <dbReference type="ARBA" id="ARBA00001966"/>
    </source>
</evidence>
<evidence type="ECO:0000256" key="2">
    <source>
        <dbReference type="ARBA" id="ARBA00022691"/>
    </source>
</evidence>
<dbReference type="InterPro" id="IPR058240">
    <property type="entry name" value="rSAM_sf"/>
</dbReference>
<evidence type="ECO:0000313" key="7">
    <source>
        <dbReference type="EMBL" id="EDY18386.1"/>
    </source>
</evidence>
<dbReference type="InParanoid" id="B4D5I1"/>
<dbReference type="PANTHER" id="PTHR43409:SF16">
    <property type="entry name" value="SLR0320 PROTEIN"/>
    <property type="match status" value="1"/>
</dbReference>
<dbReference type="PANTHER" id="PTHR43409">
    <property type="entry name" value="ANAEROBIC MAGNESIUM-PROTOPORPHYRIN IX MONOMETHYL ESTER CYCLASE-RELATED"/>
    <property type="match status" value="1"/>
</dbReference>
<evidence type="ECO:0000313" key="8">
    <source>
        <dbReference type="Proteomes" id="UP000005824"/>
    </source>
</evidence>
<dbReference type="GO" id="GO:0031419">
    <property type="term" value="F:cobalamin binding"/>
    <property type="evidence" value="ECO:0007669"/>
    <property type="project" value="InterPro"/>
</dbReference>
<dbReference type="Pfam" id="PF04055">
    <property type="entry name" value="Radical_SAM"/>
    <property type="match status" value="1"/>
</dbReference>
<dbReference type="SFLD" id="SFLDS00029">
    <property type="entry name" value="Radical_SAM"/>
    <property type="match status" value="1"/>
</dbReference>
<protein>
    <submittedName>
        <fullName evidence="7">Radical SAM domain protein</fullName>
    </submittedName>
</protein>
<dbReference type="InterPro" id="IPR006158">
    <property type="entry name" value="Cobalamin-bd"/>
</dbReference>
<dbReference type="SUPFAM" id="SSF102114">
    <property type="entry name" value="Radical SAM enzymes"/>
    <property type="match status" value="1"/>
</dbReference>
<evidence type="ECO:0000256" key="4">
    <source>
        <dbReference type="ARBA" id="ARBA00023004"/>
    </source>
</evidence>
<dbReference type="Gene3D" id="3.40.50.280">
    <property type="entry name" value="Cobalamin-binding domain"/>
    <property type="match status" value="1"/>
</dbReference>
<keyword evidence="3" id="KW-0479">Metal-binding</keyword>
<accession>B4D5I1</accession>
<reference evidence="7 8" key="1">
    <citation type="journal article" date="2011" name="J. Bacteriol.">
        <title>Genome sequence of Chthoniobacter flavus Ellin428, an aerobic heterotrophic soil bacterium.</title>
        <authorList>
            <person name="Kant R."/>
            <person name="van Passel M.W."/>
            <person name="Palva A."/>
            <person name="Lucas S."/>
            <person name="Lapidus A."/>
            <person name="Glavina Del Rio T."/>
            <person name="Dalin E."/>
            <person name="Tice H."/>
            <person name="Bruce D."/>
            <person name="Goodwin L."/>
            <person name="Pitluck S."/>
            <person name="Larimer F.W."/>
            <person name="Land M.L."/>
            <person name="Hauser L."/>
            <person name="Sangwan P."/>
            <person name="de Vos W.M."/>
            <person name="Janssen P.H."/>
            <person name="Smidt H."/>
        </authorList>
    </citation>
    <scope>NUCLEOTIDE SEQUENCE [LARGE SCALE GENOMIC DNA]</scope>
    <source>
        <strain evidence="7 8">Ellin428</strain>
    </source>
</reference>
<keyword evidence="4" id="KW-0408">Iron</keyword>
<dbReference type="RefSeq" id="WP_006981494.1">
    <property type="nucleotide sequence ID" value="NZ_ABVL01000013.1"/>
</dbReference>
<keyword evidence="8" id="KW-1185">Reference proteome</keyword>
<dbReference type="AlphaFoldDB" id="B4D5I1"/>
<gene>
    <name evidence="7" type="ORF">CfE428DRAFT_4170</name>
</gene>
<dbReference type="Pfam" id="PF02310">
    <property type="entry name" value="B12-binding"/>
    <property type="match status" value="1"/>
</dbReference>
<dbReference type="GO" id="GO:0046872">
    <property type="term" value="F:metal ion binding"/>
    <property type="evidence" value="ECO:0007669"/>
    <property type="project" value="UniProtKB-KW"/>
</dbReference>
<dbReference type="PROSITE" id="PS51918">
    <property type="entry name" value="RADICAL_SAM"/>
    <property type="match status" value="1"/>
</dbReference>
<comment type="caution">
    <text evidence="7">The sequence shown here is derived from an EMBL/GenBank/DDBJ whole genome shotgun (WGS) entry which is preliminary data.</text>
</comment>
<dbReference type="InterPro" id="IPR023404">
    <property type="entry name" value="rSAM_horseshoe"/>
</dbReference>
<dbReference type="eggNOG" id="COG1032">
    <property type="taxonomic scope" value="Bacteria"/>
</dbReference>
<dbReference type="STRING" id="497964.CfE428DRAFT_4170"/>
<keyword evidence="5" id="KW-0411">Iron-sulfur</keyword>
<evidence type="ECO:0000256" key="3">
    <source>
        <dbReference type="ARBA" id="ARBA00022723"/>
    </source>
</evidence>
<dbReference type="EMBL" id="ABVL01000013">
    <property type="protein sequence ID" value="EDY18386.1"/>
    <property type="molecule type" value="Genomic_DNA"/>
</dbReference>
<dbReference type="GO" id="GO:0005829">
    <property type="term" value="C:cytosol"/>
    <property type="evidence" value="ECO:0007669"/>
    <property type="project" value="TreeGrafter"/>
</dbReference>
<dbReference type="SFLD" id="SFLDG01082">
    <property type="entry name" value="B12-binding_domain_containing"/>
    <property type="match status" value="1"/>
</dbReference>
<dbReference type="InterPro" id="IPR006638">
    <property type="entry name" value="Elp3/MiaA/NifB-like_rSAM"/>
</dbReference>
<dbReference type="GO" id="GO:0051536">
    <property type="term" value="F:iron-sulfur cluster binding"/>
    <property type="evidence" value="ECO:0007669"/>
    <property type="project" value="UniProtKB-KW"/>
</dbReference>
<sequence>MIKVLFSNPPWFEVEPGTNHLRKGVRAGSRWPNTYHAGSMPDWFMFGHYLPYPFFMGYATTYVAQHTGAEATLRDSVALHESYDTYTAYLREAQPDFIFIESATPSWDHDMKIIRHIATVVPHVKIAVCGPITTIRADEIMALPNVVAAIKGEYEKAAAKVVQGATGVFEHDLLTATEMNAAPFPYYDAVTAWRYYDPNPQSPRLPQAHVWSSRGCPFKCLFCVWPATMTGNDPDGEHRRTVRHYTAEYMEGFLRDIVGRYGFRSIYFDDDTFNLGNRHVERMCEVMRKIALPWGAMCRADTINRETWKLMRESGCYGVKLGFESGNQHVVDNIVNKGLDLQEARETTIYLRNLGMTVHGTFTYGLPGETKEQMAETKAYIRSLPLTSYQESGTAEIEGTPLHTLRSAGHLEKYSGATMDENYRQVSDGVKKIEAIKRELALL</sequence>
<name>B4D5I1_9BACT</name>
<evidence type="ECO:0000256" key="5">
    <source>
        <dbReference type="ARBA" id="ARBA00023014"/>
    </source>
</evidence>
<evidence type="ECO:0000259" key="6">
    <source>
        <dbReference type="PROSITE" id="PS51918"/>
    </source>
</evidence>
<dbReference type="CDD" id="cd01335">
    <property type="entry name" value="Radical_SAM"/>
    <property type="match status" value="1"/>
</dbReference>
<organism evidence="7 8">
    <name type="scientific">Chthoniobacter flavus Ellin428</name>
    <dbReference type="NCBI Taxonomy" id="497964"/>
    <lineage>
        <taxon>Bacteria</taxon>
        <taxon>Pseudomonadati</taxon>
        <taxon>Verrucomicrobiota</taxon>
        <taxon>Spartobacteria</taxon>
        <taxon>Chthoniobacterales</taxon>
        <taxon>Chthoniobacteraceae</taxon>
        <taxon>Chthoniobacter</taxon>
    </lineage>
</organism>
<proteinExistence type="predicted"/>
<dbReference type="InterPro" id="IPR007197">
    <property type="entry name" value="rSAM"/>
</dbReference>
<dbReference type="Proteomes" id="UP000005824">
    <property type="component" value="Unassembled WGS sequence"/>
</dbReference>
<dbReference type="InterPro" id="IPR051198">
    <property type="entry name" value="BchE-like"/>
</dbReference>
<dbReference type="Gene3D" id="3.80.30.20">
    <property type="entry name" value="tm_1862 like domain"/>
    <property type="match status" value="1"/>
</dbReference>
<comment type="cofactor">
    <cofactor evidence="1">
        <name>[4Fe-4S] cluster</name>
        <dbReference type="ChEBI" id="CHEBI:49883"/>
    </cofactor>
</comment>